<dbReference type="InterPro" id="IPR033877">
    <property type="entry name" value="Frm2/Hbn1"/>
</dbReference>
<keyword evidence="5" id="KW-0560">Oxidoreductase</keyword>
<keyword evidence="6" id="KW-0539">Nucleus</keyword>
<proteinExistence type="inferred from homology"/>
<dbReference type="Proteomes" id="UP000076532">
    <property type="component" value="Unassembled WGS sequence"/>
</dbReference>
<dbReference type="GO" id="GO:0016491">
    <property type="term" value="F:oxidoreductase activity"/>
    <property type="evidence" value="ECO:0007669"/>
    <property type="project" value="UniProtKB-KW"/>
</dbReference>
<evidence type="ECO:0000313" key="8">
    <source>
        <dbReference type="EMBL" id="KZP12599.1"/>
    </source>
</evidence>
<dbReference type="OrthoDB" id="2138173at2759"/>
<dbReference type="InterPro" id="IPR000415">
    <property type="entry name" value="Nitroreductase-like"/>
</dbReference>
<dbReference type="EMBL" id="KV417645">
    <property type="protein sequence ID" value="KZP12599.1"/>
    <property type="molecule type" value="Genomic_DNA"/>
</dbReference>
<gene>
    <name evidence="8" type="ORF">FIBSPDRAFT_836096</name>
</gene>
<name>A0A166BFN9_9AGAM</name>
<evidence type="ECO:0000259" key="7">
    <source>
        <dbReference type="Pfam" id="PF00881"/>
    </source>
</evidence>
<organism evidence="8 9">
    <name type="scientific">Athelia psychrophila</name>
    <dbReference type="NCBI Taxonomy" id="1759441"/>
    <lineage>
        <taxon>Eukaryota</taxon>
        <taxon>Fungi</taxon>
        <taxon>Dikarya</taxon>
        <taxon>Basidiomycota</taxon>
        <taxon>Agaricomycotina</taxon>
        <taxon>Agaricomycetes</taxon>
        <taxon>Agaricomycetidae</taxon>
        <taxon>Atheliales</taxon>
        <taxon>Atheliaceae</taxon>
        <taxon>Athelia</taxon>
    </lineage>
</organism>
<dbReference type="GO" id="GO:0034599">
    <property type="term" value="P:cellular response to oxidative stress"/>
    <property type="evidence" value="ECO:0007669"/>
    <property type="project" value="InterPro"/>
</dbReference>
<feature type="domain" description="Nitroreductase" evidence="7">
    <location>
        <begin position="9"/>
        <end position="183"/>
    </location>
</feature>
<keyword evidence="9" id="KW-1185">Reference proteome</keyword>
<dbReference type="Pfam" id="PF00881">
    <property type="entry name" value="Nitroreductase"/>
    <property type="match status" value="1"/>
</dbReference>
<dbReference type="PANTHER" id="PTHR43035">
    <property type="entry name" value="FATTY ACID REPRESSION MUTANT PROTEIN 2-RELATED"/>
    <property type="match status" value="1"/>
</dbReference>
<dbReference type="GO" id="GO:0005737">
    <property type="term" value="C:cytoplasm"/>
    <property type="evidence" value="ECO:0007669"/>
    <property type="project" value="UniProtKB-SubCell"/>
</dbReference>
<evidence type="ECO:0000256" key="2">
    <source>
        <dbReference type="ARBA" id="ARBA00004496"/>
    </source>
</evidence>
<comment type="subcellular location">
    <subcellularLocation>
        <location evidence="2">Cytoplasm</location>
    </subcellularLocation>
    <subcellularLocation>
        <location evidence="1">Nucleus</location>
    </subcellularLocation>
</comment>
<evidence type="ECO:0000256" key="4">
    <source>
        <dbReference type="ARBA" id="ARBA00022490"/>
    </source>
</evidence>
<reference evidence="8 9" key="1">
    <citation type="journal article" date="2016" name="Mol. Biol. Evol.">
        <title>Comparative Genomics of Early-Diverging Mushroom-Forming Fungi Provides Insights into the Origins of Lignocellulose Decay Capabilities.</title>
        <authorList>
            <person name="Nagy L.G."/>
            <person name="Riley R."/>
            <person name="Tritt A."/>
            <person name="Adam C."/>
            <person name="Daum C."/>
            <person name="Floudas D."/>
            <person name="Sun H."/>
            <person name="Yadav J.S."/>
            <person name="Pangilinan J."/>
            <person name="Larsson K.H."/>
            <person name="Matsuura K."/>
            <person name="Barry K."/>
            <person name="Labutti K."/>
            <person name="Kuo R."/>
            <person name="Ohm R.A."/>
            <person name="Bhattacharya S.S."/>
            <person name="Shirouzu T."/>
            <person name="Yoshinaga Y."/>
            <person name="Martin F.M."/>
            <person name="Grigoriev I.V."/>
            <person name="Hibbett D.S."/>
        </authorList>
    </citation>
    <scope>NUCLEOTIDE SEQUENCE [LARGE SCALE GENOMIC DNA]</scope>
    <source>
        <strain evidence="8 9">CBS 109695</strain>
    </source>
</reference>
<dbReference type="InterPro" id="IPR029479">
    <property type="entry name" value="Nitroreductase"/>
</dbReference>
<dbReference type="PANTHER" id="PTHR43035:SF1">
    <property type="entry name" value="FATTY ACID REPRESSION MUTANT PROTEIN 2-RELATED"/>
    <property type="match status" value="1"/>
</dbReference>
<evidence type="ECO:0000256" key="1">
    <source>
        <dbReference type="ARBA" id="ARBA00004123"/>
    </source>
</evidence>
<dbReference type="GO" id="GO:0005634">
    <property type="term" value="C:nucleus"/>
    <property type="evidence" value="ECO:0007669"/>
    <property type="project" value="UniProtKB-SubCell"/>
</dbReference>
<sequence>MSASFLQTVKARRTYYSLSAASPISDAEIQAIVETAVTNVPSSFNVQSSRAVIVFGAPNKKLWEITRAGYIGSLGKAPAEVIQQGEAKIAGYAGGYGTVLFFEDQAALDALAAQIPPLAAHFPVWSQNATGMLQFAVWTALEAEGLGASLQHHASYADEIASGIQGEFDVPKAWKCTALMPFGLPVGPPGAPGREKTFNPIAERVKVFN</sequence>
<dbReference type="SUPFAM" id="SSF55469">
    <property type="entry name" value="FMN-dependent nitroreductase-like"/>
    <property type="match status" value="1"/>
</dbReference>
<dbReference type="STRING" id="436010.A0A166BFN9"/>
<dbReference type="Gene3D" id="3.40.109.10">
    <property type="entry name" value="NADH Oxidase"/>
    <property type="match status" value="1"/>
</dbReference>
<comment type="similarity">
    <text evidence="3">Belongs to the nitroreductase family.</text>
</comment>
<keyword evidence="4" id="KW-0963">Cytoplasm</keyword>
<protein>
    <submittedName>
        <fullName evidence="8">Nitroreductase</fullName>
    </submittedName>
</protein>
<evidence type="ECO:0000256" key="6">
    <source>
        <dbReference type="ARBA" id="ARBA00023242"/>
    </source>
</evidence>
<dbReference type="AlphaFoldDB" id="A0A166BFN9"/>
<dbReference type="CDD" id="cd02140">
    <property type="entry name" value="Frm2-like"/>
    <property type="match status" value="1"/>
</dbReference>
<evidence type="ECO:0000256" key="3">
    <source>
        <dbReference type="ARBA" id="ARBA00007118"/>
    </source>
</evidence>
<accession>A0A166BFN9</accession>
<evidence type="ECO:0000256" key="5">
    <source>
        <dbReference type="ARBA" id="ARBA00023002"/>
    </source>
</evidence>
<evidence type="ECO:0000313" key="9">
    <source>
        <dbReference type="Proteomes" id="UP000076532"/>
    </source>
</evidence>
<dbReference type="FunFam" id="3.40.109.10:FF:000001">
    <property type="entry name" value="Nitroreductase family"/>
    <property type="match status" value="1"/>
</dbReference>